<accession>A0AAN7PVG8</accession>
<evidence type="ECO:0000313" key="3">
    <source>
        <dbReference type="Proteomes" id="UP001333110"/>
    </source>
</evidence>
<sequence length="221" mass="24625">MRRGAPLDLILTNKEKLVGDVKVKGDFGCGDKKMVEFRILRGGRRRRGELDVVYLDFSKAFDTVSQKILIDELLIHGLNEQTVRSIENWLNGWVQRMVISGTKSSWRPGTSSVPQGSILGSILFFINDLDDGTECTCSKFIDDTKLGGVADIPEGHAVIQKDLNRLEKWAVRNLMKLNKGNCKALHLEKNKPMHQNMLGTSHPESSFAGKDLGVLVDTNCT</sequence>
<protein>
    <recommendedName>
        <fullName evidence="1">Reverse transcriptase domain-containing protein</fullName>
    </recommendedName>
</protein>
<reference evidence="2 3" key="1">
    <citation type="journal article" date="2023" name="J. Hered.">
        <title>Chromosome-level genome of the wood stork (Mycteria americana) provides insight into avian chromosome evolution.</title>
        <authorList>
            <person name="Flamio R. Jr."/>
            <person name="Ramstad K.M."/>
        </authorList>
    </citation>
    <scope>NUCLEOTIDE SEQUENCE [LARGE SCALE GENOMIC DNA]</scope>
    <source>
        <strain evidence="2">JAX WOST 10</strain>
    </source>
</reference>
<dbReference type="InterPro" id="IPR000477">
    <property type="entry name" value="RT_dom"/>
</dbReference>
<dbReference type="Proteomes" id="UP001333110">
    <property type="component" value="Unassembled WGS sequence"/>
</dbReference>
<keyword evidence="3" id="KW-1185">Reference proteome</keyword>
<evidence type="ECO:0000313" key="2">
    <source>
        <dbReference type="EMBL" id="KAK4829116.1"/>
    </source>
</evidence>
<dbReference type="Pfam" id="PF00078">
    <property type="entry name" value="RVT_1"/>
    <property type="match status" value="1"/>
</dbReference>
<feature type="domain" description="Reverse transcriptase" evidence="1">
    <location>
        <begin position="48"/>
        <end position="189"/>
    </location>
</feature>
<dbReference type="EMBL" id="JAUNZN010000001">
    <property type="protein sequence ID" value="KAK4829116.1"/>
    <property type="molecule type" value="Genomic_DNA"/>
</dbReference>
<name>A0AAN7PVG8_MYCAM</name>
<organism evidence="2 3">
    <name type="scientific">Mycteria americana</name>
    <name type="common">Wood stork</name>
    <dbReference type="NCBI Taxonomy" id="33587"/>
    <lineage>
        <taxon>Eukaryota</taxon>
        <taxon>Metazoa</taxon>
        <taxon>Chordata</taxon>
        <taxon>Craniata</taxon>
        <taxon>Vertebrata</taxon>
        <taxon>Euteleostomi</taxon>
        <taxon>Archelosauria</taxon>
        <taxon>Archosauria</taxon>
        <taxon>Dinosauria</taxon>
        <taxon>Saurischia</taxon>
        <taxon>Theropoda</taxon>
        <taxon>Coelurosauria</taxon>
        <taxon>Aves</taxon>
        <taxon>Neognathae</taxon>
        <taxon>Neoaves</taxon>
        <taxon>Aequornithes</taxon>
        <taxon>Ciconiiformes</taxon>
        <taxon>Ciconiidae</taxon>
        <taxon>Mycteria</taxon>
    </lineage>
</organism>
<dbReference type="PANTHER" id="PTHR33332">
    <property type="entry name" value="REVERSE TRANSCRIPTASE DOMAIN-CONTAINING PROTEIN"/>
    <property type="match status" value="1"/>
</dbReference>
<evidence type="ECO:0000259" key="1">
    <source>
        <dbReference type="Pfam" id="PF00078"/>
    </source>
</evidence>
<proteinExistence type="predicted"/>
<gene>
    <name evidence="2" type="ORF">QYF61_002154</name>
</gene>
<comment type="caution">
    <text evidence="2">The sequence shown here is derived from an EMBL/GenBank/DDBJ whole genome shotgun (WGS) entry which is preliminary data.</text>
</comment>
<dbReference type="AlphaFoldDB" id="A0AAN7PVG8"/>